<feature type="non-terminal residue" evidence="2">
    <location>
        <position position="138"/>
    </location>
</feature>
<proteinExistence type="predicted"/>
<gene>
    <name evidence="2" type="ORF">Tci_881473</name>
</gene>
<accession>A0A699TNG6</accession>
<feature type="region of interest" description="Disordered" evidence="1">
    <location>
        <begin position="37"/>
        <end position="59"/>
    </location>
</feature>
<sequence length="138" mass="15267">MKLRSNRVLRRGKLGTENEDLTTMKLRSNRVLKRAKQDIENRDFSDNLSNGENGASEGEIEVCADDENIEMGMNDGVNVNVDDKGVYLGSEVLDPVKDSVVSYPIQKAEENESVRVDCEIDSIHVDCESGSENLDSGT</sequence>
<organism evidence="2">
    <name type="scientific">Tanacetum cinerariifolium</name>
    <name type="common">Dalmatian daisy</name>
    <name type="synonym">Chrysanthemum cinerariifolium</name>
    <dbReference type="NCBI Taxonomy" id="118510"/>
    <lineage>
        <taxon>Eukaryota</taxon>
        <taxon>Viridiplantae</taxon>
        <taxon>Streptophyta</taxon>
        <taxon>Embryophyta</taxon>
        <taxon>Tracheophyta</taxon>
        <taxon>Spermatophyta</taxon>
        <taxon>Magnoliopsida</taxon>
        <taxon>eudicotyledons</taxon>
        <taxon>Gunneridae</taxon>
        <taxon>Pentapetalae</taxon>
        <taxon>asterids</taxon>
        <taxon>campanulids</taxon>
        <taxon>Asterales</taxon>
        <taxon>Asteraceae</taxon>
        <taxon>Asteroideae</taxon>
        <taxon>Anthemideae</taxon>
        <taxon>Anthemidinae</taxon>
        <taxon>Tanacetum</taxon>
    </lineage>
</organism>
<dbReference type="AlphaFoldDB" id="A0A699TNG6"/>
<protein>
    <submittedName>
        <fullName evidence="2">Putative zinc finger, PHD-type</fullName>
    </submittedName>
</protein>
<comment type="caution">
    <text evidence="2">The sequence shown here is derived from an EMBL/GenBank/DDBJ whole genome shotgun (WGS) entry which is preliminary data.</text>
</comment>
<evidence type="ECO:0000313" key="2">
    <source>
        <dbReference type="EMBL" id="GFD09504.1"/>
    </source>
</evidence>
<dbReference type="EMBL" id="BKCJ011245955">
    <property type="protein sequence ID" value="GFD09504.1"/>
    <property type="molecule type" value="Genomic_DNA"/>
</dbReference>
<name>A0A699TNG6_TANCI</name>
<reference evidence="2" key="1">
    <citation type="journal article" date="2019" name="Sci. Rep.">
        <title>Draft genome of Tanacetum cinerariifolium, the natural source of mosquito coil.</title>
        <authorList>
            <person name="Yamashiro T."/>
            <person name="Shiraishi A."/>
            <person name="Satake H."/>
            <person name="Nakayama K."/>
        </authorList>
    </citation>
    <scope>NUCLEOTIDE SEQUENCE</scope>
</reference>
<evidence type="ECO:0000256" key="1">
    <source>
        <dbReference type="SAM" id="MobiDB-lite"/>
    </source>
</evidence>